<feature type="compositionally biased region" description="Low complexity" evidence="8">
    <location>
        <begin position="481"/>
        <end position="490"/>
    </location>
</feature>
<dbReference type="SUPFAM" id="SSF49384">
    <property type="entry name" value="Carbohydrate-binding domain"/>
    <property type="match status" value="1"/>
</dbReference>
<dbReference type="InterPro" id="IPR000719">
    <property type="entry name" value="Prot_kinase_dom"/>
</dbReference>
<dbReference type="InterPro" id="IPR017441">
    <property type="entry name" value="Protein_kinase_ATP_BS"/>
</dbReference>
<feature type="region of interest" description="Disordered" evidence="8">
    <location>
        <begin position="481"/>
        <end position="548"/>
    </location>
</feature>
<dbReference type="GO" id="GO:0016301">
    <property type="term" value="F:kinase activity"/>
    <property type="evidence" value="ECO:0007669"/>
    <property type="project" value="UniProtKB-KW"/>
</dbReference>
<keyword evidence="12" id="KW-1185">Reference proteome</keyword>
<evidence type="ECO:0000256" key="8">
    <source>
        <dbReference type="SAM" id="MobiDB-lite"/>
    </source>
</evidence>
<evidence type="ECO:0000313" key="12">
    <source>
        <dbReference type="Proteomes" id="UP000722989"/>
    </source>
</evidence>
<keyword evidence="2" id="KW-0723">Serine/threonine-protein kinase</keyword>
<dbReference type="PROSITE" id="PS50011">
    <property type="entry name" value="PROTEIN_KINASE_DOM"/>
    <property type="match status" value="1"/>
</dbReference>
<accession>A0ABX0Y4W5</accession>
<dbReference type="Proteomes" id="UP000722989">
    <property type="component" value="Unassembled WGS sequence"/>
</dbReference>
<evidence type="ECO:0000256" key="3">
    <source>
        <dbReference type="ARBA" id="ARBA00022679"/>
    </source>
</evidence>
<dbReference type="InterPro" id="IPR011009">
    <property type="entry name" value="Kinase-like_dom_sf"/>
</dbReference>
<organism evidence="11 12">
    <name type="scientific">Planosporangium thailandense</name>
    <dbReference type="NCBI Taxonomy" id="765197"/>
    <lineage>
        <taxon>Bacteria</taxon>
        <taxon>Bacillati</taxon>
        <taxon>Actinomycetota</taxon>
        <taxon>Actinomycetes</taxon>
        <taxon>Micromonosporales</taxon>
        <taxon>Micromonosporaceae</taxon>
        <taxon>Planosporangium</taxon>
    </lineage>
</organism>
<dbReference type="EMBL" id="JAATVY010000030">
    <property type="protein sequence ID" value="NJC73456.1"/>
    <property type="molecule type" value="Genomic_DNA"/>
</dbReference>
<evidence type="ECO:0000259" key="10">
    <source>
        <dbReference type="PROSITE" id="PS51173"/>
    </source>
</evidence>
<proteinExistence type="predicted"/>
<feature type="domain" description="Protein kinase" evidence="9">
    <location>
        <begin position="11"/>
        <end position="271"/>
    </location>
</feature>
<evidence type="ECO:0000256" key="2">
    <source>
        <dbReference type="ARBA" id="ARBA00022527"/>
    </source>
</evidence>
<dbReference type="InterPro" id="IPR008965">
    <property type="entry name" value="CBM2/CBM3_carb-bd_dom_sf"/>
</dbReference>
<keyword evidence="4 7" id="KW-0547">Nucleotide-binding</keyword>
<dbReference type="SMART" id="SM00220">
    <property type="entry name" value="S_TKc"/>
    <property type="match status" value="1"/>
</dbReference>
<evidence type="ECO:0000256" key="6">
    <source>
        <dbReference type="ARBA" id="ARBA00022840"/>
    </source>
</evidence>
<dbReference type="PANTHER" id="PTHR43289">
    <property type="entry name" value="MITOGEN-ACTIVATED PROTEIN KINASE KINASE KINASE 20-RELATED"/>
    <property type="match status" value="1"/>
</dbReference>
<dbReference type="RefSeq" id="WP_167928360.1">
    <property type="nucleotide sequence ID" value="NZ_JAATVY010000030.1"/>
</dbReference>
<name>A0ABX0Y4W5_9ACTN</name>
<dbReference type="PROSITE" id="PS00108">
    <property type="entry name" value="PROTEIN_KINASE_ST"/>
    <property type="match status" value="1"/>
</dbReference>
<dbReference type="PROSITE" id="PS00107">
    <property type="entry name" value="PROTEIN_KINASE_ATP"/>
    <property type="match status" value="1"/>
</dbReference>
<sequence>MVAVRLLTDRYRLIDRLGAGGMSVVWRAHDEVLGRYVAVKMLSSRFAGDAASRDLIRAEAQAAARLSHPNVTSVYDYGEAVEPDGARVPFVVMELVDGVTLDVRLAQGPVPWPVAVRMAAEVAAALAAAHTQGLVHRDIKPANVMLTSAGVKVVDFGIAALAGADADSSTTILGTPAYLAPERLSGDAVTPASDVYALGLLLFRMLTGRLPWQADTVTQMIEAHQYTEPQPLPPVAGLPAAVVDVAARSLAKTPDNRPSAHEVAATLSTAVGIQVALPLDDALTWNAVPSADAPTEPVGAVRAVSAGRWWAHHPRLAAAGATAVVTVTGLSAWAGVGTTTQSTAQALSVRQQEAASPPPPVSCEVRYQTRNDEGGTFGVDIAVVNSGTRSMDAWTLRFDFPADQRLTGGTGAEWTQSGHAVTARGAGALAAGATATAGLTGGYQTSNPIPLVFTLNGAPCRATITGATATPVTVAATTQDTAHPAGVSAGTSGGSGGTSPGERGHGDRSRKQPGHGHPDQHQSHGNSGHARQKQPGHGNSGPGGGHGG</sequence>
<evidence type="ECO:0000313" key="11">
    <source>
        <dbReference type="EMBL" id="NJC73456.1"/>
    </source>
</evidence>
<dbReference type="EC" id="2.7.11.1" evidence="1"/>
<gene>
    <name evidence="11" type="ORF">HC031_27575</name>
</gene>
<evidence type="ECO:0000256" key="4">
    <source>
        <dbReference type="ARBA" id="ARBA00022741"/>
    </source>
</evidence>
<dbReference type="Gene3D" id="3.30.200.20">
    <property type="entry name" value="Phosphorylase Kinase, domain 1"/>
    <property type="match status" value="1"/>
</dbReference>
<evidence type="ECO:0000259" key="9">
    <source>
        <dbReference type="PROSITE" id="PS50011"/>
    </source>
</evidence>
<dbReference type="PROSITE" id="PS51173">
    <property type="entry name" value="CBM2"/>
    <property type="match status" value="1"/>
</dbReference>
<dbReference type="CDD" id="cd14014">
    <property type="entry name" value="STKc_PknB_like"/>
    <property type="match status" value="1"/>
</dbReference>
<keyword evidence="5 11" id="KW-0418">Kinase</keyword>
<comment type="caution">
    <text evidence="11">The sequence shown here is derived from an EMBL/GenBank/DDBJ whole genome shotgun (WGS) entry which is preliminary data.</text>
</comment>
<reference evidence="11 12" key="1">
    <citation type="submission" date="2020-03" db="EMBL/GenBank/DDBJ databases">
        <title>WGS of the type strain of Planosporangium spp.</title>
        <authorList>
            <person name="Thawai C."/>
        </authorList>
    </citation>
    <scope>NUCLEOTIDE SEQUENCE [LARGE SCALE GENOMIC DNA]</scope>
    <source>
        <strain evidence="11 12">TBRC 5610</strain>
    </source>
</reference>
<dbReference type="Pfam" id="PF00069">
    <property type="entry name" value="Pkinase"/>
    <property type="match status" value="1"/>
</dbReference>
<dbReference type="SUPFAM" id="SSF56112">
    <property type="entry name" value="Protein kinase-like (PK-like)"/>
    <property type="match status" value="1"/>
</dbReference>
<dbReference type="Pfam" id="PF00553">
    <property type="entry name" value="CBM_2"/>
    <property type="match status" value="1"/>
</dbReference>
<evidence type="ECO:0000256" key="7">
    <source>
        <dbReference type="PROSITE-ProRule" id="PRU10141"/>
    </source>
</evidence>
<dbReference type="Gene3D" id="2.60.40.290">
    <property type="match status" value="1"/>
</dbReference>
<dbReference type="SMART" id="SM00637">
    <property type="entry name" value="CBD_II"/>
    <property type="match status" value="1"/>
</dbReference>
<dbReference type="PANTHER" id="PTHR43289:SF6">
    <property type="entry name" value="SERINE_THREONINE-PROTEIN KINASE NEKL-3"/>
    <property type="match status" value="1"/>
</dbReference>
<dbReference type="InterPro" id="IPR008271">
    <property type="entry name" value="Ser/Thr_kinase_AS"/>
</dbReference>
<feature type="compositionally biased region" description="Gly residues" evidence="8">
    <location>
        <begin position="538"/>
        <end position="548"/>
    </location>
</feature>
<feature type="domain" description="CBM2" evidence="10">
    <location>
        <begin position="356"/>
        <end position="463"/>
    </location>
</feature>
<protein>
    <recommendedName>
        <fullName evidence="1">non-specific serine/threonine protein kinase</fullName>
        <ecNumber evidence="1">2.7.11.1</ecNumber>
    </recommendedName>
</protein>
<dbReference type="InterPro" id="IPR012291">
    <property type="entry name" value="CBM2_carb-bd_dom_sf"/>
</dbReference>
<evidence type="ECO:0000256" key="1">
    <source>
        <dbReference type="ARBA" id="ARBA00012513"/>
    </source>
</evidence>
<keyword evidence="6 7" id="KW-0067">ATP-binding</keyword>
<feature type="compositionally biased region" description="Basic and acidic residues" evidence="8">
    <location>
        <begin position="502"/>
        <end position="522"/>
    </location>
</feature>
<dbReference type="InterPro" id="IPR001919">
    <property type="entry name" value="CBD2"/>
</dbReference>
<keyword evidence="3" id="KW-0808">Transferase</keyword>
<feature type="binding site" evidence="7">
    <location>
        <position position="40"/>
    </location>
    <ligand>
        <name>ATP</name>
        <dbReference type="ChEBI" id="CHEBI:30616"/>
    </ligand>
</feature>
<dbReference type="Gene3D" id="1.10.510.10">
    <property type="entry name" value="Transferase(Phosphotransferase) domain 1"/>
    <property type="match status" value="1"/>
</dbReference>
<evidence type="ECO:0000256" key="5">
    <source>
        <dbReference type="ARBA" id="ARBA00022777"/>
    </source>
</evidence>